<dbReference type="EMBL" id="FOBB01000001">
    <property type="protein sequence ID" value="SEL02312.1"/>
    <property type="molecule type" value="Genomic_DNA"/>
</dbReference>
<accession>A0A1H7LTS1</accession>
<reference evidence="2 3" key="1">
    <citation type="submission" date="2016-10" db="EMBL/GenBank/DDBJ databases">
        <authorList>
            <person name="de Groot N.N."/>
        </authorList>
    </citation>
    <scope>NUCLEOTIDE SEQUENCE [LARGE SCALE GENOMIC DNA]</scope>
    <source>
        <strain evidence="2 3">DSM 21039</strain>
    </source>
</reference>
<feature type="transmembrane region" description="Helical" evidence="1">
    <location>
        <begin position="127"/>
        <end position="144"/>
    </location>
</feature>
<feature type="transmembrane region" description="Helical" evidence="1">
    <location>
        <begin position="6"/>
        <end position="24"/>
    </location>
</feature>
<keyword evidence="3" id="KW-1185">Reference proteome</keyword>
<feature type="transmembrane region" description="Helical" evidence="1">
    <location>
        <begin position="195"/>
        <end position="216"/>
    </location>
</feature>
<organism evidence="2 3">
    <name type="scientific">Chitinophaga rupis</name>
    <dbReference type="NCBI Taxonomy" id="573321"/>
    <lineage>
        <taxon>Bacteria</taxon>
        <taxon>Pseudomonadati</taxon>
        <taxon>Bacteroidota</taxon>
        <taxon>Chitinophagia</taxon>
        <taxon>Chitinophagales</taxon>
        <taxon>Chitinophagaceae</taxon>
        <taxon>Chitinophaga</taxon>
    </lineage>
</organism>
<sequence length="231" mass="26271">MENIPYYIPLLFAGTTAFAIYLFYRAANRSKKVLAAITGWLLLQAVIGLTGFYTVTNSRPPHFLFLTFPPLLFILSLFITRKGRQWLDSLNIKTLTLLHMVRIPVEIVLFLLFTYKTVPSLMTFEGRNFDIISGLSAPLIYLLCFSKHKTRRSALLVWNLVCLGLLINIVAIAVLSAPLPFQQLSFEQPNRAILYFPYIWLPGFVVPVVLLSHLAAMRQLLFKREPIPGLA</sequence>
<evidence type="ECO:0000256" key="1">
    <source>
        <dbReference type="SAM" id="Phobius"/>
    </source>
</evidence>
<keyword evidence="1" id="KW-0472">Membrane</keyword>
<evidence type="ECO:0000313" key="3">
    <source>
        <dbReference type="Proteomes" id="UP000198984"/>
    </source>
</evidence>
<dbReference type="AlphaFoldDB" id="A0A1H7LTS1"/>
<dbReference type="RefSeq" id="WP_089907780.1">
    <property type="nucleotide sequence ID" value="NZ_FOBB01000001.1"/>
</dbReference>
<dbReference type="STRING" id="573321.SAMN04488505_1011334"/>
<keyword evidence="1" id="KW-1133">Transmembrane helix</keyword>
<gene>
    <name evidence="2" type="ORF">SAMN04488505_1011334</name>
</gene>
<protein>
    <submittedName>
        <fullName evidence="2">Uncharacterized protein</fullName>
    </submittedName>
</protein>
<keyword evidence="1" id="KW-0812">Transmembrane</keyword>
<feature type="transmembrane region" description="Helical" evidence="1">
    <location>
        <begin position="61"/>
        <end position="80"/>
    </location>
</feature>
<feature type="transmembrane region" description="Helical" evidence="1">
    <location>
        <begin position="156"/>
        <end position="175"/>
    </location>
</feature>
<evidence type="ECO:0000313" key="2">
    <source>
        <dbReference type="EMBL" id="SEL02312.1"/>
    </source>
</evidence>
<name>A0A1H7LTS1_9BACT</name>
<feature type="transmembrane region" description="Helical" evidence="1">
    <location>
        <begin position="33"/>
        <end position="55"/>
    </location>
</feature>
<feature type="transmembrane region" description="Helical" evidence="1">
    <location>
        <begin position="92"/>
        <end position="115"/>
    </location>
</feature>
<dbReference type="Proteomes" id="UP000198984">
    <property type="component" value="Unassembled WGS sequence"/>
</dbReference>
<proteinExistence type="predicted"/>
<dbReference type="OrthoDB" id="675847at2"/>